<dbReference type="InterPro" id="IPR000222">
    <property type="entry name" value="PP2C_BS"/>
</dbReference>
<dbReference type="eggNOG" id="KOG0698">
    <property type="taxonomic scope" value="Eukaryota"/>
</dbReference>
<dbReference type="GeneID" id="25915508"/>
<evidence type="ECO:0000256" key="3">
    <source>
        <dbReference type="ARBA" id="ARBA00022912"/>
    </source>
</evidence>
<dbReference type="PROSITE" id="PS01032">
    <property type="entry name" value="PPM_1"/>
    <property type="match status" value="1"/>
</dbReference>
<dbReference type="InterPro" id="IPR036457">
    <property type="entry name" value="PPM-type-like_dom_sf"/>
</dbReference>
<organism evidence="5 6">
    <name type="scientific">Sphaeroforma arctica JP610</name>
    <dbReference type="NCBI Taxonomy" id="667725"/>
    <lineage>
        <taxon>Eukaryota</taxon>
        <taxon>Ichthyosporea</taxon>
        <taxon>Ichthyophonida</taxon>
        <taxon>Sphaeroforma</taxon>
    </lineage>
</organism>
<evidence type="ECO:0000313" key="5">
    <source>
        <dbReference type="EMBL" id="KNC72437.1"/>
    </source>
</evidence>
<evidence type="ECO:0000256" key="2">
    <source>
        <dbReference type="ARBA" id="ARBA00022801"/>
    </source>
</evidence>
<sequence length="79" mass="8745">VSDRAFFAVYDGHGGDRVAKYAGIHLHELLLNSSEYKDGDYHAALKKSFLGLDEKMRDDKQMLNVKSGATAVATLVTRM</sequence>
<protein>
    <recommendedName>
        <fullName evidence="4">PPM-type phosphatase domain-containing protein</fullName>
    </recommendedName>
</protein>
<keyword evidence="2" id="KW-0378">Hydrolase</keyword>
<dbReference type="Pfam" id="PF00481">
    <property type="entry name" value="PP2C"/>
    <property type="match status" value="1"/>
</dbReference>
<name>A0A0L0F6S6_9EUKA</name>
<keyword evidence="3" id="KW-0904">Protein phosphatase</keyword>
<feature type="non-terminal residue" evidence="5">
    <location>
        <position position="1"/>
    </location>
</feature>
<keyword evidence="6" id="KW-1185">Reference proteome</keyword>
<evidence type="ECO:0000259" key="4">
    <source>
        <dbReference type="PROSITE" id="PS51746"/>
    </source>
</evidence>
<dbReference type="Gene3D" id="3.60.40.10">
    <property type="entry name" value="PPM-type phosphatase domain"/>
    <property type="match status" value="1"/>
</dbReference>
<gene>
    <name evidence="5" type="ORF">SARC_15004</name>
</gene>
<dbReference type="STRING" id="667725.A0A0L0F6S6"/>
<dbReference type="RefSeq" id="XP_014146339.1">
    <property type="nucleotide sequence ID" value="XM_014290864.1"/>
</dbReference>
<dbReference type="InterPro" id="IPR001932">
    <property type="entry name" value="PPM-type_phosphatase-like_dom"/>
</dbReference>
<dbReference type="PROSITE" id="PS51746">
    <property type="entry name" value="PPM_2"/>
    <property type="match status" value="1"/>
</dbReference>
<feature type="domain" description="PPM-type phosphatase" evidence="4">
    <location>
        <begin position="1"/>
        <end position="79"/>
    </location>
</feature>
<dbReference type="AlphaFoldDB" id="A0A0L0F6S6"/>
<dbReference type="SUPFAM" id="SSF81606">
    <property type="entry name" value="PP2C-like"/>
    <property type="match status" value="1"/>
</dbReference>
<dbReference type="Proteomes" id="UP000054560">
    <property type="component" value="Unassembled WGS sequence"/>
</dbReference>
<evidence type="ECO:0000313" key="6">
    <source>
        <dbReference type="Proteomes" id="UP000054560"/>
    </source>
</evidence>
<reference evidence="5 6" key="1">
    <citation type="submission" date="2011-02" db="EMBL/GenBank/DDBJ databases">
        <title>The Genome Sequence of Sphaeroforma arctica JP610.</title>
        <authorList>
            <consortium name="The Broad Institute Genome Sequencing Platform"/>
            <person name="Russ C."/>
            <person name="Cuomo C."/>
            <person name="Young S.K."/>
            <person name="Zeng Q."/>
            <person name="Gargeya S."/>
            <person name="Alvarado L."/>
            <person name="Berlin A."/>
            <person name="Chapman S.B."/>
            <person name="Chen Z."/>
            <person name="Freedman E."/>
            <person name="Gellesch M."/>
            <person name="Goldberg J."/>
            <person name="Griggs A."/>
            <person name="Gujja S."/>
            <person name="Heilman E."/>
            <person name="Heiman D."/>
            <person name="Howarth C."/>
            <person name="Mehta T."/>
            <person name="Neiman D."/>
            <person name="Pearson M."/>
            <person name="Roberts A."/>
            <person name="Saif S."/>
            <person name="Shea T."/>
            <person name="Shenoy N."/>
            <person name="Sisk P."/>
            <person name="Stolte C."/>
            <person name="Sykes S."/>
            <person name="White J."/>
            <person name="Yandava C."/>
            <person name="Burger G."/>
            <person name="Gray M.W."/>
            <person name="Holland P.W.H."/>
            <person name="King N."/>
            <person name="Lang F.B.F."/>
            <person name="Roger A.J."/>
            <person name="Ruiz-Trillo I."/>
            <person name="Haas B."/>
            <person name="Nusbaum C."/>
            <person name="Birren B."/>
        </authorList>
    </citation>
    <scope>NUCLEOTIDE SEQUENCE [LARGE SCALE GENOMIC DNA]</scope>
    <source>
        <strain evidence="5 6">JP610</strain>
    </source>
</reference>
<proteinExistence type="predicted"/>
<dbReference type="EMBL" id="KQ247051">
    <property type="protein sequence ID" value="KNC72437.1"/>
    <property type="molecule type" value="Genomic_DNA"/>
</dbReference>
<dbReference type="GO" id="GO:0004721">
    <property type="term" value="F:phosphoprotein phosphatase activity"/>
    <property type="evidence" value="ECO:0007669"/>
    <property type="project" value="UniProtKB-KW"/>
</dbReference>
<dbReference type="OrthoDB" id="10264738at2759"/>
<keyword evidence="1" id="KW-0479">Metal-binding</keyword>
<accession>A0A0L0F6S6</accession>
<evidence type="ECO:0000256" key="1">
    <source>
        <dbReference type="ARBA" id="ARBA00022723"/>
    </source>
</evidence>
<dbReference type="GO" id="GO:0046872">
    <property type="term" value="F:metal ion binding"/>
    <property type="evidence" value="ECO:0007669"/>
    <property type="project" value="UniProtKB-KW"/>
</dbReference>